<dbReference type="PANTHER" id="PTHR30151:SF38">
    <property type="entry name" value="ALIPHATIC SULFONATES TRANSPORT PERMEASE PROTEIN SSUC-RELATED"/>
    <property type="match status" value="1"/>
</dbReference>
<evidence type="ECO:0000256" key="3">
    <source>
        <dbReference type="ARBA" id="ARBA00022448"/>
    </source>
</evidence>
<evidence type="ECO:0000256" key="4">
    <source>
        <dbReference type="ARBA" id="ARBA00022475"/>
    </source>
</evidence>
<reference evidence="10 11" key="1">
    <citation type="submission" date="2018-05" db="EMBL/GenBank/DDBJ databases">
        <title>Genomic Encyclopedia of Type Strains, Phase IV (KMG-IV): sequencing the most valuable type-strain genomes for metagenomic binning, comparative biology and taxonomic classification.</title>
        <authorList>
            <person name="Goeker M."/>
        </authorList>
    </citation>
    <scope>NUCLEOTIDE SEQUENCE [LARGE SCALE GENOMIC DNA]</scope>
    <source>
        <strain evidence="10 11">DSM 6462</strain>
    </source>
</reference>
<feature type="transmembrane region" description="Helical" evidence="9">
    <location>
        <begin position="110"/>
        <end position="133"/>
    </location>
</feature>
<dbReference type="InterPro" id="IPR000515">
    <property type="entry name" value="MetI-like"/>
</dbReference>
<dbReference type="SUPFAM" id="SSF161098">
    <property type="entry name" value="MetI-like"/>
    <property type="match status" value="1"/>
</dbReference>
<accession>A0A2V3UAM2</accession>
<dbReference type="Gene3D" id="1.10.3720.10">
    <property type="entry name" value="MetI-like"/>
    <property type="match status" value="1"/>
</dbReference>
<dbReference type="PANTHER" id="PTHR30151">
    <property type="entry name" value="ALKANE SULFONATE ABC TRANSPORTER-RELATED, MEMBRANE SUBUNIT"/>
    <property type="match status" value="1"/>
</dbReference>
<protein>
    <submittedName>
        <fullName evidence="10">NitT/TauT family transport system permease protein</fullName>
    </submittedName>
</protein>
<dbReference type="OrthoDB" id="9799271at2"/>
<feature type="transmembrane region" description="Helical" evidence="9">
    <location>
        <begin position="235"/>
        <end position="256"/>
    </location>
</feature>
<keyword evidence="7 9" id="KW-0472">Membrane</keyword>
<sequence>MRATPETIVPFRAKGFAPRSNPVMGAASIAALVGLWQLGSSLGWISPVFLPAPHEVAGAIYRMAVSGELWRHLSVSLWRIVLGWTLGTVVGVAAGFAMGLFTLARSPMQAFVGILFPVPKIALVPLFIIWFGIDEGSKIATIAIGVFFPTVISTAAGVEAVQKNLIRLGQSFNLSRWSIITKIILPGALPSILAGFRITLSVSILLLVAAEMIGAQEGLGAYIIRAGDLFQTDSLIGGVVILAALGLLFVGLLGLAERRLLRWR</sequence>
<keyword evidence="5 9" id="KW-0812">Transmembrane</keyword>
<keyword evidence="3 9" id="KW-0813">Transport</keyword>
<comment type="function">
    <text evidence="8">Probably part of an ABC transporter complex. Probably responsible for the translocation of the substrate across the membrane.</text>
</comment>
<keyword evidence="4" id="KW-1003">Cell membrane</keyword>
<dbReference type="GO" id="GO:0042918">
    <property type="term" value="P:alkanesulfonate transmembrane transport"/>
    <property type="evidence" value="ECO:0007669"/>
    <property type="project" value="UniProtKB-ARBA"/>
</dbReference>
<dbReference type="FunFam" id="1.10.3720.10:FF:000003">
    <property type="entry name" value="Aliphatic sulfonate ABC transporter permease"/>
    <property type="match status" value="1"/>
</dbReference>
<dbReference type="PROSITE" id="PS50928">
    <property type="entry name" value="ABC_TM1"/>
    <property type="match status" value="1"/>
</dbReference>
<keyword evidence="11" id="KW-1185">Reference proteome</keyword>
<dbReference type="Proteomes" id="UP000248021">
    <property type="component" value="Unassembled WGS sequence"/>
</dbReference>
<organism evidence="10 11">
    <name type="scientific">Chelatococcus asaccharovorans</name>
    <dbReference type="NCBI Taxonomy" id="28210"/>
    <lineage>
        <taxon>Bacteria</taxon>
        <taxon>Pseudomonadati</taxon>
        <taxon>Pseudomonadota</taxon>
        <taxon>Alphaproteobacteria</taxon>
        <taxon>Hyphomicrobiales</taxon>
        <taxon>Chelatococcaceae</taxon>
        <taxon>Chelatococcus</taxon>
    </lineage>
</organism>
<evidence type="ECO:0000256" key="7">
    <source>
        <dbReference type="ARBA" id="ARBA00023136"/>
    </source>
</evidence>
<dbReference type="GO" id="GO:0005886">
    <property type="term" value="C:plasma membrane"/>
    <property type="evidence" value="ECO:0007669"/>
    <property type="project" value="UniProtKB-SubCell"/>
</dbReference>
<evidence type="ECO:0000256" key="5">
    <source>
        <dbReference type="ARBA" id="ARBA00022692"/>
    </source>
</evidence>
<evidence type="ECO:0000256" key="2">
    <source>
        <dbReference type="ARBA" id="ARBA00009306"/>
    </source>
</evidence>
<comment type="similarity">
    <text evidence="2 9">Belongs to the binding-protein-dependent transport system permease family.</text>
</comment>
<feature type="transmembrane region" description="Helical" evidence="9">
    <location>
        <begin position="77"/>
        <end position="103"/>
    </location>
</feature>
<comment type="subcellular location">
    <subcellularLocation>
        <location evidence="1 9">Cell membrane</location>
        <topology evidence="1 9">Multi-pass membrane protein</topology>
    </subcellularLocation>
</comment>
<feature type="transmembrane region" description="Helical" evidence="9">
    <location>
        <begin position="139"/>
        <end position="162"/>
    </location>
</feature>
<gene>
    <name evidence="10" type="ORF">C7450_10390</name>
</gene>
<dbReference type="CDD" id="cd06261">
    <property type="entry name" value="TM_PBP2"/>
    <property type="match status" value="1"/>
</dbReference>
<evidence type="ECO:0000256" key="9">
    <source>
        <dbReference type="RuleBase" id="RU363032"/>
    </source>
</evidence>
<dbReference type="AlphaFoldDB" id="A0A2V3UAM2"/>
<comment type="caution">
    <text evidence="10">The sequence shown here is derived from an EMBL/GenBank/DDBJ whole genome shotgun (WGS) entry which is preliminary data.</text>
</comment>
<evidence type="ECO:0000313" key="11">
    <source>
        <dbReference type="Proteomes" id="UP000248021"/>
    </source>
</evidence>
<name>A0A2V3UAM2_9HYPH</name>
<evidence type="ECO:0000256" key="1">
    <source>
        <dbReference type="ARBA" id="ARBA00004651"/>
    </source>
</evidence>
<dbReference type="Pfam" id="PF00528">
    <property type="entry name" value="BPD_transp_1"/>
    <property type="match status" value="1"/>
</dbReference>
<dbReference type="EMBL" id="QJJK01000003">
    <property type="protein sequence ID" value="PXW61574.1"/>
    <property type="molecule type" value="Genomic_DNA"/>
</dbReference>
<feature type="transmembrane region" description="Helical" evidence="9">
    <location>
        <begin position="21"/>
        <end position="39"/>
    </location>
</feature>
<evidence type="ECO:0000313" key="10">
    <source>
        <dbReference type="EMBL" id="PXW61574.1"/>
    </source>
</evidence>
<evidence type="ECO:0000256" key="8">
    <source>
        <dbReference type="ARBA" id="ARBA00056719"/>
    </source>
</evidence>
<proteinExistence type="inferred from homology"/>
<keyword evidence="6 9" id="KW-1133">Transmembrane helix</keyword>
<dbReference type="RefSeq" id="WP_110373880.1">
    <property type="nucleotide sequence ID" value="NZ_CAKNFM010000006.1"/>
</dbReference>
<dbReference type="InterPro" id="IPR035906">
    <property type="entry name" value="MetI-like_sf"/>
</dbReference>
<evidence type="ECO:0000256" key="6">
    <source>
        <dbReference type="ARBA" id="ARBA00022989"/>
    </source>
</evidence>